<name>J0NFH1_9ACTO</name>
<reference evidence="6 7" key="1">
    <citation type="submission" date="2012-05" db="EMBL/GenBank/DDBJ databases">
        <authorList>
            <person name="Harkins D.M."/>
            <person name="Madupu R."/>
            <person name="Durkin A.S."/>
            <person name="Torralba M."/>
            <person name="Methe B."/>
            <person name="Sutton G.G."/>
            <person name="Nelson K.E."/>
        </authorList>
    </citation>
    <scope>NUCLEOTIDE SEQUENCE [LARGE SCALE GENOMIC DNA]</scope>
    <source>
        <strain evidence="6 7">F0489</strain>
    </source>
</reference>
<dbReference type="GO" id="GO:0046872">
    <property type="term" value="F:metal ion binding"/>
    <property type="evidence" value="ECO:0007669"/>
    <property type="project" value="UniProtKB-KW"/>
</dbReference>
<dbReference type="InterPro" id="IPR029060">
    <property type="entry name" value="PIN-like_dom_sf"/>
</dbReference>
<dbReference type="EMBL" id="AKFT01000125">
    <property type="protein sequence ID" value="EJF43432.1"/>
    <property type="molecule type" value="Genomic_DNA"/>
</dbReference>
<dbReference type="CDD" id="cd09874">
    <property type="entry name" value="PIN_MT3492-like"/>
    <property type="match status" value="1"/>
</dbReference>
<sequence>MEVIYLDSSAALYAVLNVPQRSALHHWMATSEALHVSSRLLRTEVVRVLRREGIPISQATPLLDRVGLLDITREVHRAAEDIRPHVKTLDALHLATAVTLERTLDTPLTIATHDKTMTAVAHQLGLRTVDPVTHGDPQGLYD</sequence>
<keyword evidence="3" id="KW-0378">Hydrolase</keyword>
<comment type="caution">
    <text evidence="6">The sequence shown here is derived from an EMBL/GenBank/DDBJ whole genome shotgun (WGS) entry which is preliminary data.</text>
</comment>
<evidence type="ECO:0000259" key="5">
    <source>
        <dbReference type="Pfam" id="PF01850"/>
    </source>
</evidence>
<evidence type="ECO:0000256" key="2">
    <source>
        <dbReference type="ARBA" id="ARBA00022723"/>
    </source>
</evidence>
<evidence type="ECO:0000313" key="7">
    <source>
        <dbReference type="Proteomes" id="UP000002941"/>
    </source>
</evidence>
<dbReference type="OrthoDB" id="1525146at2"/>
<protein>
    <submittedName>
        <fullName evidence="6">PIN domain protein</fullName>
    </submittedName>
</protein>
<dbReference type="eggNOG" id="COG1848">
    <property type="taxonomic scope" value="Bacteria"/>
</dbReference>
<evidence type="ECO:0000256" key="1">
    <source>
        <dbReference type="ARBA" id="ARBA00022722"/>
    </source>
</evidence>
<dbReference type="PATRIC" id="fig|1125718.3.peg.1658"/>
<organism evidence="6 7">
    <name type="scientific">Actinomyces massiliensis F0489</name>
    <dbReference type="NCBI Taxonomy" id="1125718"/>
    <lineage>
        <taxon>Bacteria</taxon>
        <taxon>Bacillati</taxon>
        <taxon>Actinomycetota</taxon>
        <taxon>Actinomycetes</taxon>
        <taxon>Actinomycetales</taxon>
        <taxon>Actinomycetaceae</taxon>
        <taxon>Actinomyces</taxon>
    </lineage>
</organism>
<dbReference type="Proteomes" id="UP000002941">
    <property type="component" value="Unassembled WGS sequence"/>
</dbReference>
<dbReference type="RefSeq" id="WP_008731847.1">
    <property type="nucleotide sequence ID" value="NZ_AKFT01000125.1"/>
</dbReference>
<gene>
    <name evidence="6" type="ORF">HMPREF1318_2324</name>
</gene>
<dbReference type="SUPFAM" id="SSF88723">
    <property type="entry name" value="PIN domain-like"/>
    <property type="match status" value="1"/>
</dbReference>
<dbReference type="Pfam" id="PF01850">
    <property type="entry name" value="PIN"/>
    <property type="match status" value="1"/>
</dbReference>
<dbReference type="AlphaFoldDB" id="J0NFH1"/>
<evidence type="ECO:0000256" key="3">
    <source>
        <dbReference type="ARBA" id="ARBA00022801"/>
    </source>
</evidence>
<dbReference type="GO" id="GO:0004518">
    <property type="term" value="F:nuclease activity"/>
    <property type="evidence" value="ECO:0007669"/>
    <property type="project" value="UniProtKB-KW"/>
</dbReference>
<dbReference type="InterPro" id="IPR002716">
    <property type="entry name" value="PIN_dom"/>
</dbReference>
<keyword evidence="1" id="KW-0540">Nuclease</keyword>
<dbReference type="Gene3D" id="3.40.50.1010">
    <property type="entry name" value="5'-nuclease"/>
    <property type="match status" value="1"/>
</dbReference>
<keyword evidence="2" id="KW-0479">Metal-binding</keyword>
<evidence type="ECO:0000313" key="6">
    <source>
        <dbReference type="EMBL" id="EJF43432.1"/>
    </source>
</evidence>
<proteinExistence type="predicted"/>
<dbReference type="GO" id="GO:0016787">
    <property type="term" value="F:hydrolase activity"/>
    <property type="evidence" value="ECO:0007669"/>
    <property type="project" value="UniProtKB-KW"/>
</dbReference>
<accession>J0NFH1</accession>
<feature type="domain" description="PIN" evidence="5">
    <location>
        <begin position="4"/>
        <end position="121"/>
    </location>
</feature>
<keyword evidence="7" id="KW-1185">Reference proteome</keyword>
<keyword evidence="4" id="KW-0460">Magnesium</keyword>
<evidence type="ECO:0000256" key="4">
    <source>
        <dbReference type="ARBA" id="ARBA00022842"/>
    </source>
</evidence>